<dbReference type="EC" id="3.2.1.22" evidence="2"/>
<dbReference type="EMBL" id="MU007009">
    <property type="protein sequence ID" value="KAF2437114.1"/>
    <property type="molecule type" value="Genomic_DNA"/>
</dbReference>
<dbReference type="Proteomes" id="UP000800235">
    <property type="component" value="Unassembled WGS sequence"/>
</dbReference>
<dbReference type="AlphaFoldDB" id="A0A9P4P5T6"/>
<dbReference type="OrthoDB" id="2108802at2759"/>
<comment type="caution">
    <text evidence="5">The sequence shown here is derived from an EMBL/GenBank/DDBJ whole genome shotgun (WGS) entry which is preliminary data.</text>
</comment>
<comment type="catalytic activity">
    <reaction evidence="1">
        <text>Hydrolysis of terminal, non-reducing alpha-D-galactose residues in alpha-D-galactosides, including galactose oligosaccharides, galactomannans and galactolipids.</text>
        <dbReference type="EC" id="3.2.1.22"/>
    </reaction>
</comment>
<evidence type="ECO:0000313" key="5">
    <source>
        <dbReference type="EMBL" id="KAF2437114.1"/>
    </source>
</evidence>
<dbReference type="InterPro" id="IPR013785">
    <property type="entry name" value="Aldolase_TIM"/>
</dbReference>
<dbReference type="GO" id="GO:0004557">
    <property type="term" value="F:alpha-galactosidase activity"/>
    <property type="evidence" value="ECO:0007669"/>
    <property type="project" value="UniProtKB-EC"/>
</dbReference>
<dbReference type="InterPro" id="IPR004352">
    <property type="entry name" value="GH114_TIM-barrel"/>
</dbReference>
<protein>
    <recommendedName>
        <fullName evidence="2">alpha-galactosidase</fullName>
        <ecNumber evidence="2">3.2.1.22</ecNumber>
    </recommendedName>
</protein>
<dbReference type="InterPro" id="IPR017853">
    <property type="entry name" value="GH"/>
</dbReference>
<keyword evidence="6" id="KW-1185">Reference proteome</keyword>
<dbReference type="PANTHER" id="PTHR35273:SF2">
    <property type="entry name" value="ALPHA-GALACTOSIDASE"/>
    <property type="match status" value="1"/>
</dbReference>
<dbReference type="SUPFAM" id="SSF51445">
    <property type="entry name" value="(Trans)glycosidases"/>
    <property type="match status" value="1"/>
</dbReference>
<dbReference type="Pfam" id="PF03537">
    <property type="entry name" value="Glyco_hydro_114"/>
    <property type="match status" value="1"/>
</dbReference>
<evidence type="ECO:0000256" key="2">
    <source>
        <dbReference type="ARBA" id="ARBA00012755"/>
    </source>
</evidence>
<feature type="non-terminal residue" evidence="5">
    <location>
        <position position="1"/>
    </location>
</feature>
<organism evidence="5 6">
    <name type="scientific">Tothia fuscella</name>
    <dbReference type="NCBI Taxonomy" id="1048955"/>
    <lineage>
        <taxon>Eukaryota</taxon>
        <taxon>Fungi</taxon>
        <taxon>Dikarya</taxon>
        <taxon>Ascomycota</taxon>
        <taxon>Pezizomycotina</taxon>
        <taxon>Dothideomycetes</taxon>
        <taxon>Pleosporomycetidae</taxon>
        <taxon>Venturiales</taxon>
        <taxon>Cylindrosympodiaceae</taxon>
        <taxon>Tothia</taxon>
    </lineage>
</organism>
<dbReference type="PANTHER" id="PTHR35273">
    <property type="entry name" value="ALPHA-1,4 POLYGALACTOSAMINIDASE, PUTATIVE (AFU_ORTHOLOGUE AFUA_3G07890)-RELATED"/>
    <property type="match status" value="1"/>
</dbReference>
<dbReference type="Gene3D" id="3.20.20.70">
    <property type="entry name" value="Aldolase class I"/>
    <property type="match status" value="1"/>
</dbReference>
<name>A0A9P4P5T6_9PEZI</name>
<gene>
    <name evidence="5" type="ORF">EJ08DRAFT_578111</name>
</gene>
<evidence type="ECO:0000313" key="6">
    <source>
        <dbReference type="Proteomes" id="UP000800235"/>
    </source>
</evidence>
<proteinExistence type="predicted"/>
<reference evidence="5" key="1">
    <citation type="journal article" date="2020" name="Stud. Mycol.">
        <title>101 Dothideomycetes genomes: a test case for predicting lifestyles and emergence of pathogens.</title>
        <authorList>
            <person name="Haridas S."/>
            <person name="Albert R."/>
            <person name="Binder M."/>
            <person name="Bloem J."/>
            <person name="Labutti K."/>
            <person name="Salamov A."/>
            <person name="Andreopoulos B."/>
            <person name="Baker S."/>
            <person name="Barry K."/>
            <person name="Bills G."/>
            <person name="Bluhm B."/>
            <person name="Cannon C."/>
            <person name="Castanera R."/>
            <person name="Culley D."/>
            <person name="Daum C."/>
            <person name="Ezra D."/>
            <person name="Gonzalez J."/>
            <person name="Henrissat B."/>
            <person name="Kuo A."/>
            <person name="Liang C."/>
            <person name="Lipzen A."/>
            <person name="Lutzoni F."/>
            <person name="Magnuson J."/>
            <person name="Mondo S."/>
            <person name="Nolan M."/>
            <person name="Ohm R."/>
            <person name="Pangilinan J."/>
            <person name="Park H.-J."/>
            <person name="Ramirez L."/>
            <person name="Alfaro M."/>
            <person name="Sun H."/>
            <person name="Tritt A."/>
            <person name="Yoshinaga Y."/>
            <person name="Zwiers L.-H."/>
            <person name="Turgeon B."/>
            <person name="Goodwin S."/>
            <person name="Spatafora J."/>
            <person name="Crous P."/>
            <person name="Grigoriev I."/>
        </authorList>
    </citation>
    <scope>NUCLEOTIDE SEQUENCE</scope>
    <source>
        <strain evidence="5">CBS 130266</strain>
    </source>
</reference>
<feature type="region of interest" description="Disordered" evidence="3">
    <location>
        <begin position="282"/>
        <end position="306"/>
    </location>
</feature>
<evidence type="ECO:0000259" key="4">
    <source>
        <dbReference type="Pfam" id="PF03537"/>
    </source>
</evidence>
<sequence length="306" mass="34244">RSRLWQPKIGAKWQIILDGVPDTKRSTLLPNDAHIWDIDLWDASAADITALKKANKKVICYFSAGTSESWRPDYNELKKYNLGKVCKDDKCKGSWGGEEWLDIRTEKVRKVMQTRIKLASQKGCDAVDPDNVDGYDNPIKDTKTGTITRFQQADSVQFLKFIADDAARYNMSMGLKNSLALIPKIQNYVQFAVNEECVKVKECDGYKNFLASGKPVFHIEYTNAAKSGGRVGYKDPSASTKKYCNPFREAVSRFSTIIKAGETLGPNYLYCDGKPADMTPIRANSNSKGRYADNADNDSLTVEGED</sequence>
<feature type="domain" description="Glycoside-hydrolase family GH114 TIM-barrel" evidence="4">
    <location>
        <begin position="12"/>
        <end position="260"/>
    </location>
</feature>
<evidence type="ECO:0000256" key="3">
    <source>
        <dbReference type="SAM" id="MobiDB-lite"/>
    </source>
</evidence>
<accession>A0A9P4P5T6</accession>
<evidence type="ECO:0000256" key="1">
    <source>
        <dbReference type="ARBA" id="ARBA00001255"/>
    </source>
</evidence>